<gene>
    <name evidence="2" type="ORF">CHT91_03475</name>
    <name evidence="1" type="ORF">V7F78_08040</name>
</gene>
<comment type="caution">
    <text evidence="2">The sequence shown here is derived from an EMBL/GenBank/DDBJ whole genome shotgun (WGS) entry which is preliminary data.</text>
</comment>
<reference evidence="2" key="1">
    <citation type="submission" date="2017-07" db="EMBL/GenBank/DDBJ databases">
        <authorList>
            <person name="Sun Z.S."/>
            <person name="Albrecht U."/>
            <person name="Echele G."/>
            <person name="Lee C.C."/>
        </authorList>
    </citation>
    <scope>NUCLEOTIDE SEQUENCE [LARGE SCALE GENOMIC DNA]</scope>
    <source>
        <strain evidence="2">P16-029</strain>
    </source>
</reference>
<proteinExistence type="predicted"/>
<dbReference type="EMBL" id="NOWI01000003">
    <property type="protein sequence ID" value="RFT45886.1"/>
    <property type="molecule type" value="Genomic_DNA"/>
</dbReference>
<reference evidence="1" key="2">
    <citation type="submission" date="2024-02" db="EMBL/GenBank/DDBJ databases">
        <title>Bacterial skin colonization with Propionibacterium avidum as a risk factor for Periprosthetic Joint Infections - a single-center prospective study.</title>
        <authorList>
            <person name="Achermann Y."/>
        </authorList>
    </citation>
    <scope>NUCLEOTIDE SEQUENCE</scope>
    <source>
        <strain evidence="1">PAVI-2017310195</strain>
    </source>
</reference>
<dbReference type="RefSeq" id="WP_016667065.1">
    <property type="nucleotide sequence ID" value="NZ_AP024308.1"/>
</dbReference>
<protein>
    <submittedName>
        <fullName evidence="2">Uncharacterized protein</fullName>
    </submittedName>
</protein>
<dbReference type="Proteomes" id="UP001309299">
    <property type="component" value="Unassembled WGS sequence"/>
</dbReference>
<dbReference type="EMBL" id="JBAKUA010000010">
    <property type="protein sequence ID" value="MEH1546958.1"/>
    <property type="molecule type" value="Genomic_DNA"/>
</dbReference>
<accession>A0A3E2DKF2</accession>
<evidence type="ECO:0000313" key="1">
    <source>
        <dbReference type="EMBL" id="MEH1546958.1"/>
    </source>
</evidence>
<name>A0A3E2DKF2_9ACTN</name>
<organism evidence="2">
    <name type="scientific">Cutibacterium avidum</name>
    <dbReference type="NCBI Taxonomy" id="33010"/>
    <lineage>
        <taxon>Bacteria</taxon>
        <taxon>Bacillati</taxon>
        <taxon>Actinomycetota</taxon>
        <taxon>Actinomycetes</taxon>
        <taxon>Propionibacteriales</taxon>
        <taxon>Propionibacteriaceae</taxon>
        <taxon>Cutibacterium</taxon>
    </lineage>
</organism>
<dbReference type="AlphaFoldDB" id="A0A3E2DKF2"/>
<sequence>MTPDQQCWEAVAAVLTGQRFTAPDEPGWEAADLVKWLVGLGWPAGRLAQRRAECQQAGRSWPDPLPDDLSTGLEFARYGAVLAQARRIAGLDGLSATVHRGAVVIGPDEARLLAERPPHSVLH</sequence>
<dbReference type="Proteomes" id="UP000259211">
    <property type="component" value="Unassembled WGS sequence"/>
</dbReference>
<evidence type="ECO:0000313" key="2">
    <source>
        <dbReference type="EMBL" id="RFT45886.1"/>
    </source>
</evidence>